<dbReference type="KEGG" id="capn:CBG49_07340"/>
<gene>
    <name evidence="1" type="ORF">CBG49_07340</name>
</gene>
<proteinExistence type="predicted"/>
<protein>
    <submittedName>
        <fullName evidence="1">Uncharacterized protein</fullName>
    </submittedName>
</protein>
<evidence type="ECO:0000313" key="1">
    <source>
        <dbReference type="EMBL" id="ASF42902.1"/>
    </source>
</evidence>
<sequence>MKDELEEIDNEIQRLKQKMSDYLKFTKVFDEAPEKIEIQINIMLDDLYKLIEKRSELQNNEY</sequence>
<organism evidence="1 2">
    <name type="scientific">Capnocytophaga endodontalis</name>
    <dbReference type="NCBI Taxonomy" id="2708117"/>
    <lineage>
        <taxon>Bacteria</taxon>
        <taxon>Pseudomonadati</taxon>
        <taxon>Bacteroidota</taxon>
        <taxon>Flavobacteriia</taxon>
        <taxon>Flavobacteriales</taxon>
        <taxon>Flavobacteriaceae</taxon>
        <taxon>Capnocytophaga</taxon>
    </lineage>
</organism>
<dbReference type="AlphaFoldDB" id="A0A1Z4BNR1"/>
<accession>A0A1Z4BNR1</accession>
<reference evidence="2" key="1">
    <citation type="submission" date="2017-06" db="EMBL/GenBank/DDBJ databases">
        <title>Complete genome sequence of Capnocytophaga sp. KCOM 1579 (=ChDC OS43) isolated from a human refractory periapical abscess lesion.</title>
        <authorList>
            <person name="Kook J.-K."/>
            <person name="Park S.-N."/>
            <person name="Lim Y.K."/>
            <person name="Roh H."/>
        </authorList>
    </citation>
    <scope>NUCLEOTIDE SEQUENCE [LARGE SCALE GENOMIC DNA]</scope>
    <source>
        <strain evidence="2">ChDC OS43</strain>
    </source>
</reference>
<dbReference type="RefSeq" id="WP_009411973.1">
    <property type="nucleotide sequence ID" value="NZ_CP022022.1"/>
</dbReference>
<evidence type="ECO:0000313" key="2">
    <source>
        <dbReference type="Proteomes" id="UP000197007"/>
    </source>
</evidence>
<keyword evidence="2" id="KW-1185">Reference proteome</keyword>
<name>A0A1Z4BNR1_9FLAO</name>
<dbReference type="EMBL" id="CP022022">
    <property type="protein sequence ID" value="ASF42902.1"/>
    <property type="molecule type" value="Genomic_DNA"/>
</dbReference>
<dbReference type="Proteomes" id="UP000197007">
    <property type="component" value="Chromosome"/>
</dbReference>